<dbReference type="AlphaFoldDB" id="A0A5C6AUG0"/>
<dbReference type="EMBL" id="SJPN01000004">
    <property type="protein sequence ID" value="TWU02652.1"/>
    <property type="molecule type" value="Genomic_DNA"/>
</dbReference>
<protein>
    <submittedName>
        <fullName evidence="1">Uncharacterized protein</fullName>
    </submittedName>
</protein>
<name>A0A5C6AUG0_9BACT</name>
<proteinExistence type="predicted"/>
<evidence type="ECO:0000313" key="1">
    <source>
        <dbReference type="EMBL" id="TWU02652.1"/>
    </source>
</evidence>
<evidence type="ECO:0000313" key="2">
    <source>
        <dbReference type="Proteomes" id="UP000320176"/>
    </source>
</evidence>
<gene>
    <name evidence="1" type="ORF">Pla52n_37090</name>
</gene>
<reference evidence="1 2" key="1">
    <citation type="submission" date="2019-02" db="EMBL/GenBank/DDBJ databases">
        <title>Deep-cultivation of Planctomycetes and their phenomic and genomic characterization uncovers novel biology.</title>
        <authorList>
            <person name="Wiegand S."/>
            <person name="Jogler M."/>
            <person name="Boedeker C."/>
            <person name="Pinto D."/>
            <person name="Vollmers J."/>
            <person name="Rivas-Marin E."/>
            <person name="Kohn T."/>
            <person name="Peeters S.H."/>
            <person name="Heuer A."/>
            <person name="Rast P."/>
            <person name="Oberbeckmann S."/>
            <person name="Bunk B."/>
            <person name="Jeske O."/>
            <person name="Meyerdierks A."/>
            <person name="Storesund J.E."/>
            <person name="Kallscheuer N."/>
            <person name="Luecker S."/>
            <person name="Lage O.M."/>
            <person name="Pohl T."/>
            <person name="Merkel B.J."/>
            <person name="Hornburger P."/>
            <person name="Mueller R.-W."/>
            <person name="Bruemmer F."/>
            <person name="Labrenz M."/>
            <person name="Spormann A.M."/>
            <person name="Op Den Camp H."/>
            <person name="Overmann J."/>
            <person name="Amann R."/>
            <person name="Jetten M.S.M."/>
            <person name="Mascher T."/>
            <person name="Medema M.H."/>
            <person name="Devos D.P."/>
            <person name="Kaster A.-K."/>
            <person name="Ovreas L."/>
            <person name="Rohde M."/>
            <person name="Galperin M.Y."/>
            <person name="Jogler C."/>
        </authorList>
    </citation>
    <scope>NUCLEOTIDE SEQUENCE [LARGE SCALE GENOMIC DNA]</scope>
    <source>
        <strain evidence="1 2">Pla52n</strain>
    </source>
</reference>
<sequence>MYPDDCRIDNSVVGLDSFIASVGLAPDWSKISVDTAIFVNVFVPPVAIKVSLRR</sequence>
<organism evidence="1 2">
    <name type="scientific">Stieleria varia</name>
    <dbReference type="NCBI Taxonomy" id="2528005"/>
    <lineage>
        <taxon>Bacteria</taxon>
        <taxon>Pseudomonadati</taxon>
        <taxon>Planctomycetota</taxon>
        <taxon>Planctomycetia</taxon>
        <taxon>Pirellulales</taxon>
        <taxon>Pirellulaceae</taxon>
        <taxon>Stieleria</taxon>
    </lineage>
</organism>
<comment type="caution">
    <text evidence="1">The sequence shown here is derived from an EMBL/GenBank/DDBJ whole genome shotgun (WGS) entry which is preliminary data.</text>
</comment>
<dbReference type="Proteomes" id="UP000320176">
    <property type="component" value="Unassembled WGS sequence"/>
</dbReference>
<keyword evidence="2" id="KW-1185">Reference proteome</keyword>
<accession>A0A5C6AUG0</accession>